<evidence type="ECO:0000259" key="5">
    <source>
        <dbReference type="PROSITE" id="PS50931"/>
    </source>
</evidence>
<evidence type="ECO:0000313" key="7">
    <source>
        <dbReference type="Proteomes" id="UP000051820"/>
    </source>
</evidence>
<dbReference type="eggNOG" id="COG0583">
    <property type="taxonomic scope" value="Bacteria"/>
</dbReference>
<dbReference type="PATRIC" id="fig|1423807.3.peg.1292"/>
<organism evidence="6 7">
    <name type="scientific">Paucilactobacillus suebicus DSM 5007 = KCTC 3549</name>
    <dbReference type="NCBI Taxonomy" id="1423807"/>
    <lineage>
        <taxon>Bacteria</taxon>
        <taxon>Bacillati</taxon>
        <taxon>Bacillota</taxon>
        <taxon>Bacilli</taxon>
        <taxon>Lactobacillales</taxon>
        <taxon>Lactobacillaceae</taxon>
        <taxon>Paucilactobacillus</taxon>
    </lineage>
</organism>
<dbReference type="PANTHER" id="PTHR30419:SF8">
    <property type="entry name" value="NITROGEN ASSIMILATION TRANSCRIPTIONAL ACTIVATOR-RELATED"/>
    <property type="match status" value="1"/>
</dbReference>
<dbReference type="GO" id="GO:0003700">
    <property type="term" value="F:DNA-binding transcription factor activity"/>
    <property type="evidence" value="ECO:0007669"/>
    <property type="project" value="InterPro"/>
</dbReference>
<dbReference type="SUPFAM" id="SSF46785">
    <property type="entry name" value="Winged helix' DNA-binding domain"/>
    <property type="match status" value="1"/>
</dbReference>
<dbReference type="InterPro" id="IPR005119">
    <property type="entry name" value="LysR_subst-bd"/>
</dbReference>
<evidence type="ECO:0000313" key="6">
    <source>
        <dbReference type="EMBL" id="KRM13122.1"/>
    </source>
</evidence>
<dbReference type="FunFam" id="1.10.10.10:FF:000001">
    <property type="entry name" value="LysR family transcriptional regulator"/>
    <property type="match status" value="1"/>
</dbReference>
<sequence length="292" mass="32999">MEIRVLRYFVSVAQTHNMSEAARILHVSQPTLSRQIADLEVEVGGPLFERRSREMVLTATGRYLLSKANTILSLVDKTTTNLQAQQVDISGSLDIGSGESENLDALMKLLAHFQYDYPNVTIHLHTGNAMTTENQLENGLLDLGVTMGRRDLRSFDSLKLPQQNRWGVIMRKDSQLAQKSSVVPTDLINLPIFVSEQAMQRDFFADWWRNVKDSINVIGTYDLLYNSTLLVRARKCYAIAFDGLLSGNMAKDLTFRPLQPELNEPINIIWSKNQQLSPITALFLKRLRAAFG</sequence>
<dbReference type="InterPro" id="IPR036390">
    <property type="entry name" value="WH_DNA-bd_sf"/>
</dbReference>
<reference evidence="6 7" key="1">
    <citation type="journal article" date="2015" name="Genome Announc.">
        <title>Expanding the biotechnology potential of lactobacilli through comparative genomics of 213 strains and associated genera.</title>
        <authorList>
            <person name="Sun Z."/>
            <person name="Harris H.M."/>
            <person name="McCann A."/>
            <person name="Guo C."/>
            <person name="Argimon S."/>
            <person name="Zhang W."/>
            <person name="Yang X."/>
            <person name="Jeffery I.B."/>
            <person name="Cooney J.C."/>
            <person name="Kagawa T.F."/>
            <person name="Liu W."/>
            <person name="Song Y."/>
            <person name="Salvetti E."/>
            <person name="Wrobel A."/>
            <person name="Rasinkangas P."/>
            <person name="Parkhill J."/>
            <person name="Rea M.C."/>
            <person name="O'Sullivan O."/>
            <person name="Ritari J."/>
            <person name="Douillard F.P."/>
            <person name="Paul Ross R."/>
            <person name="Yang R."/>
            <person name="Briner A.E."/>
            <person name="Felis G.E."/>
            <person name="de Vos W.M."/>
            <person name="Barrangou R."/>
            <person name="Klaenhammer T.R."/>
            <person name="Caufield P.W."/>
            <person name="Cui Y."/>
            <person name="Zhang H."/>
            <person name="O'Toole P.W."/>
        </authorList>
    </citation>
    <scope>NUCLEOTIDE SEQUENCE [LARGE SCALE GENOMIC DNA]</scope>
    <source>
        <strain evidence="6 7">DSM 5007</strain>
    </source>
</reference>
<dbReference type="InterPro" id="IPR000847">
    <property type="entry name" value="LysR_HTH_N"/>
</dbReference>
<gene>
    <name evidence="6" type="ORF">FD16_GL001266</name>
</gene>
<dbReference type="OrthoDB" id="9803735at2"/>
<protein>
    <submittedName>
        <fullName evidence="6">Transcriptional regulator</fullName>
    </submittedName>
</protein>
<dbReference type="Gene3D" id="1.10.10.10">
    <property type="entry name" value="Winged helix-like DNA-binding domain superfamily/Winged helix DNA-binding domain"/>
    <property type="match status" value="1"/>
</dbReference>
<accession>A0A0R1W6K6</accession>
<dbReference type="InterPro" id="IPR036388">
    <property type="entry name" value="WH-like_DNA-bd_sf"/>
</dbReference>
<dbReference type="PRINTS" id="PR00039">
    <property type="entry name" value="HTHLYSR"/>
</dbReference>
<keyword evidence="3" id="KW-0238">DNA-binding</keyword>
<dbReference type="PANTHER" id="PTHR30419">
    <property type="entry name" value="HTH-TYPE TRANSCRIPTIONAL REGULATOR YBHD"/>
    <property type="match status" value="1"/>
</dbReference>
<keyword evidence="7" id="KW-1185">Reference proteome</keyword>
<comment type="similarity">
    <text evidence="1">Belongs to the LysR transcriptional regulatory family.</text>
</comment>
<keyword evidence="4" id="KW-0804">Transcription</keyword>
<dbReference type="Gene3D" id="3.40.190.290">
    <property type="match status" value="1"/>
</dbReference>
<evidence type="ECO:0000256" key="1">
    <source>
        <dbReference type="ARBA" id="ARBA00009437"/>
    </source>
</evidence>
<evidence type="ECO:0000256" key="4">
    <source>
        <dbReference type="ARBA" id="ARBA00023163"/>
    </source>
</evidence>
<dbReference type="GO" id="GO:0003677">
    <property type="term" value="F:DNA binding"/>
    <property type="evidence" value="ECO:0007669"/>
    <property type="project" value="UniProtKB-KW"/>
</dbReference>
<dbReference type="InterPro" id="IPR050950">
    <property type="entry name" value="HTH-type_LysR_regulators"/>
</dbReference>
<dbReference type="STRING" id="1423807.FD16_GL001266"/>
<dbReference type="Pfam" id="PF00126">
    <property type="entry name" value="HTH_1"/>
    <property type="match status" value="1"/>
</dbReference>
<proteinExistence type="inferred from homology"/>
<dbReference type="PROSITE" id="PS50931">
    <property type="entry name" value="HTH_LYSR"/>
    <property type="match status" value="1"/>
</dbReference>
<dbReference type="AlphaFoldDB" id="A0A0R1W6K6"/>
<dbReference type="Proteomes" id="UP000051820">
    <property type="component" value="Unassembled WGS sequence"/>
</dbReference>
<dbReference type="Pfam" id="PF03466">
    <property type="entry name" value="LysR_substrate"/>
    <property type="match status" value="1"/>
</dbReference>
<feature type="domain" description="HTH lysR-type" evidence="5">
    <location>
        <begin position="1"/>
        <end position="58"/>
    </location>
</feature>
<evidence type="ECO:0000256" key="3">
    <source>
        <dbReference type="ARBA" id="ARBA00023125"/>
    </source>
</evidence>
<dbReference type="SUPFAM" id="SSF53850">
    <property type="entry name" value="Periplasmic binding protein-like II"/>
    <property type="match status" value="1"/>
</dbReference>
<evidence type="ECO:0000256" key="2">
    <source>
        <dbReference type="ARBA" id="ARBA00023015"/>
    </source>
</evidence>
<dbReference type="GO" id="GO:0005829">
    <property type="term" value="C:cytosol"/>
    <property type="evidence" value="ECO:0007669"/>
    <property type="project" value="TreeGrafter"/>
</dbReference>
<dbReference type="EMBL" id="AZGF01000003">
    <property type="protein sequence ID" value="KRM13122.1"/>
    <property type="molecule type" value="Genomic_DNA"/>
</dbReference>
<keyword evidence="2" id="KW-0805">Transcription regulation</keyword>
<name>A0A0R1W6K6_9LACO</name>
<dbReference type="RefSeq" id="WP_010622124.1">
    <property type="nucleotide sequence ID" value="NZ_AZGF01000003.1"/>
</dbReference>
<dbReference type="CDD" id="cd05466">
    <property type="entry name" value="PBP2_LTTR_substrate"/>
    <property type="match status" value="1"/>
</dbReference>
<comment type="caution">
    <text evidence="6">The sequence shown here is derived from an EMBL/GenBank/DDBJ whole genome shotgun (WGS) entry which is preliminary data.</text>
</comment>